<gene>
    <name evidence="3" type="ORF">DIS24_g12215</name>
</gene>
<dbReference type="PROSITE" id="PS51186">
    <property type="entry name" value="GNAT"/>
    <property type="match status" value="1"/>
</dbReference>
<proteinExistence type="predicted"/>
<feature type="compositionally biased region" description="Polar residues" evidence="1">
    <location>
        <begin position="45"/>
        <end position="56"/>
    </location>
</feature>
<name>A0AA39TVV8_9PEZI</name>
<feature type="domain" description="N-acetyltransferase" evidence="2">
    <location>
        <begin position="1"/>
        <end position="213"/>
    </location>
</feature>
<dbReference type="Gene3D" id="3.40.630.30">
    <property type="match status" value="1"/>
</dbReference>
<dbReference type="Pfam" id="PF00583">
    <property type="entry name" value="Acetyltransf_1"/>
    <property type="match status" value="1"/>
</dbReference>
<sequence length="216" mass="23465">MTIREGVYVEEQKVPLENEFDDDDPRSFHWVVYVSHGASPGSEGTPATGSKSSPSQSEHRHSDPAANHVAVGTIRLVPPPHPPHPVSTDAHKPGSPLPTENTHATGPYIKLGRLAVLPAYRKLKLAALLVRTALDWAARNGYQVLSPPPAEGIGLVDVEGPAADLESWDGLALVHAQSWLEGFWGKFGFVKDEGMGEWDEEGIVHCGMWLRLKLHG</sequence>
<protein>
    <recommendedName>
        <fullName evidence="2">N-acetyltransferase domain-containing protein</fullName>
    </recommendedName>
</protein>
<feature type="region of interest" description="Disordered" evidence="1">
    <location>
        <begin position="78"/>
        <end position="104"/>
    </location>
</feature>
<dbReference type="CDD" id="cd04301">
    <property type="entry name" value="NAT_SF"/>
    <property type="match status" value="1"/>
</dbReference>
<comment type="caution">
    <text evidence="3">The sequence shown here is derived from an EMBL/GenBank/DDBJ whole genome shotgun (WGS) entry which is preliminary data.</text>
</comment>
<dbReference type="InterPro" id="IPR000182">
    <property type="entry name" value="GNAT_dom"/>
</dbReference>
<evidence type="ECO:0000259" key="2">
    <source>
        <dbReference type="PROSITE" id="PS51186"/>
    </source>
</evidence>
<evidence type="ECO:0000313" key="4">
    <source>
        <dbReference type="Proteomes" id="UP001175001"/>
    </source>
</evidence>
<reference evidence="3" key="1">
    <citation type="submission" date="2023-06" db="EMBL/GenBank/DDBJ databases">
        <title>Multi-omics analyses reveal the molecular pathogenesis toolkit of Lasiodiplodia hormozganensis, a cross-kingdom pathogen.</title>
        <authorList>
            <person name="Felix C."/>
            <person name="Meneses R."/>
            <person name="Goncalves M.F.M."/>
            <person name="Tilleman L."/>
            <person name="Duarte A.S."/>
            <person name="Jorrin-Novo J.V."/>
            <person name="Van De Peer Y."/>
            <person name="Deforce D."/>
            <person name="Van Nieuwerburgh F."/>
            <person name="Esteves A.C."/>
            <person name="Alves A."/>
        </authorList>
    </citation>
    <scope>NUCLEOTIDE SEQUENCE</scope>
    <source>
        <strain evidence="3">CBS 339.90</strain>
    </source>
</reference>
<dbReference type="EMBL" id="JAUJDW010000236">
    <property type="protein sequence ID" value="KAK0609833.1"/>
    <property type="molecule type" value="Genomic_DNA"/>
</dbReference>
<keyword evidence="4" id="KW-1185">Reference proteome</keyword>
<feature type="region of interest" description="Disordered" evidence="1">
    <location>
        <begin position="38"/>
        <end position="65"/>
    </location>
</feature>
<evidence type="ECO:0000256" key="1">
    <source>
        <dbReference type="SAM" id="MobiDB-lite"/>
    </source>
</evidence>
<organism evidence="3 4">
    <name type="scientific">Lasiodiplodia hormozganensis</name>
    <dbReference type="NCBI Taxonomy" id="869390"/>
    <lineage>
        <taxon>Eukaryota</taxon>
        <taxon>Fungi</taxon>
        <taxon>Dikarya</taxon>
        <taxon>Ascomycota</taxon>
        <taxon>Pezizomycotina</taxon>
        <taxon>Dothideomycetes</taxon>
        <taxon>Dothideomycetes incertae sedis</taxon>
        <taxon>Botryosphaeriales</taxon>
        <taxon>Botryosphaeriaceae</taxon>
        <taxon>Lasiodiplodia</taxon>
    </lineage>
</organism>
<dbReference type="Proteomes" id="UP001175001">
    <property type="component" value="Unassembled WGS sequence"/>
</dbReference>
<accession>A0AA39TVV8</accession>
<evidence type="ECO:0000313" key="3">
    <source>
        <dbReference type="EMBL" id="KAK0609833.1"/>
    </source>
</evidence>
<dbReference type="GO" id="GO:0016747">
    <property type="term" value="F:acyltransferase activity, transferring groups other than amino-acyl groups"/>
    <property type="evidence" value="ECO:0007669"/>
    <property type="project" value="InterPro"/>
</dbReference>
<dbReference type="InterPro" id="IPR016181">
    <property type="entry name" value="Acyl_CoA_acyltransferase"/>
</dbReference>
<dbReference type="AlphaFoldDB" id="A0AA39TVV8"/>
<dbReference type="SUPFAM" id="SSF55729">
    <property type="entry name" value="Acyl-CoA N-acyltransferases (Nat)"/>
    <property type="match status" value="1"/>
</dbReference>